<accession>A5IYK8</accession>
<dbReference type="Proteomes" id="UP000007065">
    <property type="component" value="Chromosome"/>
</dbReference>
<keyword evidence="2" id="KW-0732">Signal</keyword>
<dbReference type="RefSeq" id="WP_011949591.1">
    <property type="nucleotide sequence ID" value="NC_009497.1"/>
</dbReference>
<evidence type="ECO:0000313" key="3">
    <source>
        <dbReference type="EMBL" id="CAL59117.1"/>
    </source>
</evidence>
<reference evidence="4" key="1">
    <citation type="journal article" date="2007" name="PLoS Genet.">
        <title>Being pathogenic, plastic, and sexual while living with a nearly minimal bacterial genome.</title>
        <authorList>
            <person name="Sirand-Pugnet P."/>
            <person name="Lartigue C."/>
            <person name="Marenda M."/>
            <person name="Jacob D."/>
            <person name="Barre A."/>
            <person name="Barbe V."/>
            <person name="Schenowitz C."/>
            <person name="Mangenot S."/>
            <person name="Couloux A."/>
            <person name="Segurens B."/>
            <person name="de Daruvar A."/>
            <person name="Blanchard A."/>
            <person name="Citti C."/>
        </authorList>
    </citation>
    <scope>NUCLEOTIDE SEQUENCE [LARGE SCALE GENOMIC DNA]</scope>
    <source>
        <strain evidence="4">PG2</strain>
    </source>
</reference>
<keyword evidence="1" id="KW-0175">Coiled coil</keyword>
<name>A5IYK8_MYCAP</name>
<dbReference type="AlphaFoldDB" id="A5IYK8"/>
<gene>
    <name evidence="3" type="ordered locus">MAG4190</name>
</gene>
<evidence type="ECO:0000256" key="2">
    <source>
        <dbReference type="SAM" id="SignalP"/>
    </source>
</evidence>
<dbReference type="GeneID" id="93358168"/>
<feature type="chain" id="PRO_5002684481" evidence="2">
    <location>
        <begin position="28"/>
        <end position="302"/>
    </location>
</feature>
<sequence>MNKKFKILTPFAAVYVVAAIITSVVFASPTNNLDKSRLEKLNDPINSFGDPKNIELKDDTEKVEKFPNTESSISDINGFISKSAINTSNMTSTNSAINQQSKNNYWFLNTKFWEDLNFDFIGFDEESKQKDDKKKSEKSKLDAKSESKSDSWYNNTKFWENLGFDFITSDHNTYKTDTKVIEIYKIKEIIEEKEKKINSVNEASSEKNEIKEKSVDDLEKMLAELEKRLFGSFRDAVIVKENIDKEISNLEKNKEDNESKLNEYINKRKEAGERLTKENDEYFEYKKLIEVLQEKLKKIKQK</sequence>
<proteinExistence type="predicted"/>
<dbReference type="EMBL" id="CU179680">
    <property type="protein sequence ID" value="CAL59117.1"/>
    <property type="molecule type" value="Genomic_DNA"/>
</dbReference>
<keyword evidence="4" id="KW-1185">Reference proteome</keyword>
<dbReference type="KEGG" id="maa:MAG4190"/>
<feature type="signal peptide" evidence="2">
    <location>
        <begin position="1"/>
        <end position="27"/>
    </location>
</feature>
<evidence type="ECO:0000256" key="1">
    <source>
        <dbReference type="SAM" id="Coils"/>
    </source>
</evidence>
<protein>
    <submittedName>
        <fullName evidence="3">Uncharacterized protein</fullName>
    </submittedName>
</protein>
<dbReference type="HOGENOM" id="CLU_920762_0_0_14"/>
<organism evidence="3 4">
    <name type="scientific">Mycoplasmopsis agalactiae (strain NCTC 10123 / CIP 59.7 / PG2)</name>
    <name type="common">Mycoplasma agalactiae</name>
    <dbReference type="NCBI Taxonomy" id="347257"/>
    <lineage>
        <taxon>Bacteria</taxon>
        <taxon>Bacillati</taxon>
        <taxon>Mycoplasmatota</taxon>
        <taxon>Mycoplasmoidales</taxon>
        <taxon>Metamycoplasmataceae</taxon>
        <taxon>Mycoplasmopsis</taxon>
    </lineage>
</organism>
<feature type="coiled-coil region" evidence="1">
    <location>
        <begin position="186"/>
        <end position="302"/>
    </location>
</feature>
<evidence type="ECO:0000313" key="4">
    <source>
        <dbReference type="Proteomes" id="UP000007065"/>
    </source>
</evidence>